<sequence length="42" mass="4493">MLLVLTVVVSALTVLPGRATRLQGELHLVVLAAYIFFLAVSP</sequence>
<protein>
    <recommendedName>
        <fullName evidence="3">Sodium/calcium exchanger family protein</fullName>
    </recommendedName>
</protein>
<name>A0ABN0R158_MYCUL</name>
<dbReference type="Proteomes" id="UP000020681">
    <property type="component" value="Unassembled WGS sequence"/>
</dbReference>
<gene>
    <name evidence="1" type="ORF">I551_2546</name>
</gene>
<evidence type="ECO:0000313" key="1">
    <source>
        <dbReference type="EMBL" id="EUA90800.1"/>
    </source>
</evidence>
<reference evidence="1 2" key="1">
    <citation type="submission" date="2014-01" db="EMBL/GenBank/DDBJ databases">
        <authorList>
            <person name="Dobos K."/>
            <person name="Lenaerts A."/>
            <person name="Ordway D."/>
            <person name="DeGroote M.A."/>
            <person name="Parker T."/>
            <person name="Sizemore C."/>
            <person name="Tallon L.J."/>
            <person name="Sadzewicz L.K."/>
            <person name="Sengamalay N."/>
            <person name="Fraser C.M."/>
            <person name="Hine E."/>
            <person name="Shefchek K.A."/>
            <person name="Das S.P."/>
            <person name="Tettelin H."/>
        </authorList>
    </citation>
    <scope>NUCLEOTIDE SEQUENCE [LARGE SCALE GENOMIC DNA]</scope>
    <source>
        <strain evidence="1 2">Harvey</strain>
    </source>
</reference>
<accession>A0ABN0R158</accession>
<organism evidence="1 2">
    <name type="scientific">Mycobacterium ulcerans str. Harvey</name>
    <dbReference type="NCBI Taxonomy" id="1299332"/>
    <lineage>
        <taxon>Bacteria</taxon>
        <taxon>Bacillati</taxon>
        <taxon>Actinomycetota</taxon>
        <taxon>Actinomycetes</taxon>
        <taxon>Mycobacteriales</taxon>
        <taxon>Mycobacteriaceae</taxon>
        <taxon>Mycobacterium</taxon>
        <taxon>Mycobacterium ulcerans group</taxon>
    </lineage>
</organism>
<dbReference type="EMBL" id="JAOL01000097">
    <property type="protein sequence ID" value="EUA90800.1"/>
    <property type="molecule type" value="Genomic_DNA"/>
</dbReference>
<evidence type="ECO:0008006" key="3">
    <source>
        <dbReference type="Google" id="ProtNLM"/>
    </source>
</evidence>
<evidence type="ECO:0000313" key="2">
    <source>
        <dbReference type="Proteomes" id="UP000020681"/>
    </source>
</evidence>
<keyword evidence="2" id="KW-1185">Reference proteome</keyword>
<proteinExistence type="predicted"/>
<comment type="caution">
    <text evidence="1">The sequence shown here is derived from an EMBL/GenBank/DDBJ whole genome shotgun (WGS) entry which is preliminary data.</text>
</comment>